<comment type="caution">
    <text evidence="1">The sequence shown here is derived from an EMBL/GenBank/DDBJ whole genome shotgun (WGS) entry which is preliminary data.</text>
</comment>
<name>A0AAD7ZS86_DIPPU</name>
<dbReference type="Proteomes" id="UP001233999">
    <property type="component" value="Unassembled WGS sequence"/>
</dbReference>
<dbReference type="AlphaFoldDB" id="A0AAD7ZS86"/>
<dbReference type="EMBL" id="JASPKZ010007252">
    <property type="protein sequence ID" value="KAJ9585667.1"/>
    <property type="molecule type" value="Genomic_DNA"/>
</dbReference>
<reference evidence="1" key="2">
    <citation type="submission" date="2023-05" db="EMBL/GenBank/DDBJ databases">
        <authorList>
            <person name="Fouks B."/>
        </authorList>
    </citation>
    <scope>NUCLEOTIDE SEQUENCE</scope>
    <source>
        <strain evidence="1">Stay&amp;Tobe</strain>
        <tissue evidence="1">Testes</tissue>
    </source>
</reference>
<feature type="non-terminal residue" evidence="1">
    <location>
        <position position="72"/>
    </location>
</feature>
<feature type="non-terminal residue" evidence="1">
    <location>
        <position position="1"/>
    </location>
</feature>
<organism evidence="1 2">
    <name type="scientific">Diploptera punctata</name>
    <name type="common">Pacific beetle cockroach</name>
    <dbReference type="NCBI Taxonomy" id="6984"/>
    <lineage>
        <taxon>Eukaryota</taxon>
        <taxon>Metazoa</taxon>
        <taxon>Ecdysozoa</taxon>
        <taxon>Arthropoda</taxon>
        <taxon>Hexapoda</taxon>
        <taxon>Insecta</taxon>
        <taxon>Pterygota</taxon>
        <taxon>Neoptera</taxon>
        <taxon>Polyneoptera</taxon>
        <taxon>Dictyoptera</taxon>
        <taxon>Blattodea</taxon>
        <taxon>Blaberoidea</taxon>
        <taxon>Blaberidae</taxon>
        <taxon>Diplopterinae</taxon>
        <taxon>Diploptera</taxon>
    </lineage>
</organism>
<accession>A0AAD7ZS86</accession>
<gene>
    <name evidence="1" type="ORF">L9F63_002538</name>
</gene>
<evidence type="ECO:0000313" key="1">
    <source>
        <dbReference type="EMBL" id="KAJ9585667.1"/>
    </source>
</evidence>
<keyword evidence="2" id="KW-1185">Reference proteome</keyword>
<proteinExistence type="predicted"/>
<protein>
    <submittedName>
        <fullName evidence="1">Uncharacterized protein</fullName>
    </submittedName>
</protein>
<reference evidence="1" key="1">
    <citation type="journal article" date="2023" name="IScience">
        <title>Live-bearing cockroach genome reveals convergent evolutionary mechanisms linked to viviparity in insects and beyond.</title>
        <authorList>
            <person name="Fouks B."/>
            <person name="Harrison M.C."/>
            <person name="Mikhailova A.A."/>
            <person name="Marchal E."/>
            <person name="English S."/>
            <person name="Carruthers M."/>
            <person name="Jennings E.C."/>
            <person name="Chiamaka E.L."/>
            <person name="Frigard R.A."/>
            <person name="Pippel M."/>
            <person name="Attardo G.M."/>
            <person name="Benoit J.B."/>
            <person name="Bornberg-Bauer E."/>
            <person name="Tobe S.S."/>
        </authorList>
    </citation>
    <scope>NUCLEOTIDE SEQUENCE</scope>
    <source>
        <strain evidence="1">Stay&amp;Tobe</strain>
    </source>
</reference>
<sequence length="72" mass="8036">AFLIHAATSERPSNADEIDRIKFESSLPIQCSPRSTVSYARAIDTGSVCLYLLKMHEAHQASWLRSVMLTLT</sequence>
<evidence type="ECO:0000313" key="2">
    <source>
        <dbReference type="Proteomes" id="UP001233999"/>
    </source>
</evidence>